<accession>A0A543IXF5</accession>
<dbReference type="InterPro" id="IPR036102">
    <property type="entry name" value="OsmC/Ohrsf"/>
</dbReference>
<dbReference type="RefSeq" id="WP_142259297.1">
    <property type="nucleotide sequence ID" value="NZ_BMPV01000007.1"/>
</dbReference>
<name>A0A543IXF5_9ACTN</name>
<comment type="caution">
    <text evidence="1">The sequence shown here is derived from an EMBL/GenBank/DDBJ whole genome shotgun (WGS) entry which is preliminary data.</text>
</comment>
<dbReference type="AlphaFoldDB" id="A0A543IXF5"/>
<dbReference type="Proteomes" id="UP000319213">
    <property type="component" value="Unassembled WGS sequence"/>
</dbReference>
<organism evidence="1 2">
    <name type="scientific">Thermopolyspora flexuosa</name>
    <dbReference type="NCBI Taxonomy" id="103836"/>
    <lineage>
        <taxon>Bacteria</taxon>
        <taxon>Bacillati</taxon>
        <taxon>Actinomycetota</taxon>
        <taxon>Actinomycetes</taxon>
        <taxon>Streptosporangiales</taxon>
        <taxon>Streptosporangiaceae</taxon>
        <taxon>Thermopolyspora</taxon>
    </lineage>
</organism>
<evidence type="ECO:0000313" key="1">
    <source>
        <dbReference type="EMBL" id="TQM75253.1"/>
    </source>
</evidence>
<dbReference type="OrthoDB" id="9789573at2"/>
<sequence>MIEATALATPWQVRFRSGTHEGVADTCKDGVGGAAGLRPHELLEAALASCMTITARQALAELGAPDAEVSVRVHVDRAPSVTRFRYELILDPAHEHHRPVIMGRLATSPVRTTLSNLLVFEAV</sequence>
<dbReference type="Pfam" id="PF02566">
    <property type="entry name" value="OsmC"/>
    <property type="match status" value="1"/>
</dbReference>
<reference evidence="1 2" key="1">
    <citation type="submission" date="2019-06" db="EMBL/GenBank/DDBJ databases">
        <title>Sequencing the genomes of 1000 actinobacteria strains.</title>
        <authorList>
            <person name="Klenk H.-P."/>
        </authorList>
    </citation>
    <scope>NUCLEOTIDE SEQUENCE [LARGE SCALE GENOMIC DNA]</scope>
    <source>
        <strain evidence="1 2">DSM 43186</strain>
    </source>
</reference>
<keyword evidence="2" id="KW-1185">Reference proteome</keyword>
<gene>
    <name evidence="1" type="ORF">FHX40_1955</name>
</gene>
<dbReference type="InterPro" id="IPR015946">
    <property type="entry name" value="KH_dom-like_a/b"/>
</dbReference>
<dbReference type="Gene3D" id="3.30.300.20">
    <property type="match status" value="1"/>
</dbReference>
<evidence type="ECO:0000313" key="2">
    <source>
        <dbReference type="Proteomes" id="UP000319213"/>
    </source>
</evidence>
<protein>
    <submittedName>
        <fullName evidence="1">Putative redox protein</fullName>
    </submittedName>
</protein>
<dbReference type="SUPFAM" id="SSF82784">
    <property type="entry name" value="OsmC-like"/>
    <property type="match status" value="1"/>
</dbReference>
<proteinExistence type="predicted"/>
<dbReference type="EMBL" id="VFPQ01000001">
    <property type="protein sequence ID" value="TQM75253.1"/>
    <property type="molecule type" value="Genomic_DNA"/>
</dbReference>
<dbReference type="InterPro" id="IPR003718">
    <property type="entry name" value="OsmC/Ohr_fam"/>
</dbReference>